<dbReference type="EMBL" id="JAPMOS010000020">
    <property type="protein sequence ID" value="KAJ4459378.1"/>
    <property type="molecule type" value="Genomic_DNA"/>
</dbReference>
<dbReference type="PANTHER" id="PTHR12411">
    <property type="entry name" value="CYSTEINE PROTEASE FAMILY C1-RELATED"/>
    <property type="match status" value="1"/>
</dbReference>
<evidence type="ECO:0000256" key="1">
    <source>
        <dbReference type="ARBA" id="ARBA00008455"/>
    </source>
</evidence>
<accession>A0ABQ8UM78</accession>
<evidence type="ECO:0000259" key="8">
    <source>
        <dbReference type="SMART" id="SM00645"/>
    </source>
</evidence>
<keyword evidence="10" id="KW-1185">Reference proteome</keyword>
<comment type="similarity">
    <text evidence="1">Belongs to the peptidase C1 family.</text>
</comment>
<dbReference type="PRINTS" id="PR00705">
    <property type="entry name" value="PAPAIN"/>
</dbReference>
<comment type="caution">
    <text evidence="9">The sequence shown here is derived from an EMBL/GenBank/DDBJ whole genome shotgun (WGS) entry which is preliminary data.</text>
</comment>
<proteinExistence type="inferred from homology"/>
<name>A0ABQ8UM78_9EUKA</name>
<evidence type="ECO:0000256" key="3">
    <source>
        <dbReference type="ARBA" id="ARBA00022729"/>
    </source>
</evidence>
<keyword evidence="3 7" id="KW-0732">Signal</keyword>
<dbReference type="Gene3D" id="3.90.70.10">
    <property type="entry name" value="Cysteine proteinases"/>
    <property type="match status" value="1"/>
</dbReference>
<dbReference type="InterPro" id="IPR012599">
    <property type="entry name" value="Propeptide_C1A"/>
</dbReference>
<dbReference type="InterPro" id="IPR000668">
    <property type="entry name" value="Peptidase_C1A_C"/>
</dbReference>
<feature type="domain" description="Peptidase C1A papain C-terminal" evidence="8">
    <location>
        <begin position="80"/>
        <end position="336"/>
    </location>
</feature>
<keyword evidence="2" id="KW-0645">Protease</keyword>
<evidence type="ECO:0000256" key="2">
    <source>
        <dbReference type="ARBA" id="ARBA00022670"/>
    </source>
</evidence>
<keyword evidence="4" id="KW-0378">Hydrolase</keyword>
<dbReference type="SMART" id="SM00645">
    <property type="entry name" value="Pept_C1"/>
    <property type="match status" value="1"/>
</dbReference>
<dbReference type="Pfam" id="PF08127">
    <property type="entry name" value="Propeptide_C1"/>
    <property type="match status" value="1"/>
</dbReference>
<dbReference type="PROSITE" id="PS00139">
    <property type="entry name" value="THIOL_PROTEASE_CYS"/>
    <property type="match status" value="1"/>
</dbReference>
<keyword evidence="5" id="KW-0788">Thiol protease</keyword>
<evidence type="ECO:0000313" key="10">
    <source>
        <dbReference type="Proteomes" id="UP001141327"/>
    </source>
</evidence>
<dbReference type="InterPro" id="IPR000169">
    <property type="entry name" value="Pept_cys_AS"/>
</dbReference>
<dbReference type="SUPFAM" id="SSF54001">
    <property type="entry name" value="Cysteine proteinases"/>
    <property type="match status" value="1"/>
</dbReference>
<sequence length="338" mass="36817">MRALLLVFCAAAFALDLYAPAIQPEMVEQINSMNGVTWQAGMNGHFEGLNLKDVQRMLGVHPTPASERLPEKHHMKAISLPDEFDPRKEYGDRCPSTKMLRDQGGCGSCWAFAAAASITDRICIATKGAMNPIISAEDIVSCCSITHAPLECTSDKGCNGGQIKDPWSYWHSKGVVTGGLYGDTQTCQPYTIPPCEHHVDGPRPSCAGEDYKTPQCLRTCSNSSIDYKSDKTFGDKAYSVSGVQNIMQELVQHGPLSASLSVYEDFEAYKGGVYQHVKGSFLGLHAVSLIGYGVDNGTPYWLLKNSWNNDWGEGGFFRILRGKNECGIEGEIAGSVPM</sequence>
<evidence type="ECO:0000256" key="4">
    <source>
        <dbReference type="ARBA" id="ARBA00022801"/>
    </source>
</evidence>
<feature type="chain" id="PRO_5045988088" evidence="7">
    <location>
        <begin position="22"/>
        <end position="338"/>
    </location>
</feature>
<dbReference type="InterPro" id="IPR013128">
    <property type="entry name" value="Peptidase_C1A"/>
</dbReference>
<organism evidence="9 10">
    <name type="scientific">Paratrimastix pyriformis</name>
    <dbReference type="NCBI Taxonomy" id="342808"/>
    <lineage>
        <taxon>Eukaryota</taxon>
        <taxon>Metamonada</taxon>
        <taxon>Preaxostyla</taxon>
        <taxon>Paratrimastigidae</taxon>
        <taxon>Paratrimastix</taxon>
    </lineage>
</organism>
<protein>
    <submittedName>
        <fullName evidence="9">Cathepsin B</fullName>
    </submittedName>
</protein>
<evidence type="ECO:0000256" key="5">
    <source>
        <dbReference type="ARBA" id="ARBA00022807"/>
    </source>
</evidence>
<dbReference type="Proteomes" id="UP001141327">
    <property type="component" value="Unassembled WGS sequence"/>
</dbReference>
<feature type="signal peptide" evidence="7">
    <location>
        <begin position="1"/>
        <end position="21"/>
    </location>
</feature>
<dbReference type="PROSITE" id="PS00640">
    <property type="entry name" value="THIOL_PROTEASE_ASN"/>
    <property type="match status" value="1"/>
</dbReference>
<dbReference type="CDD" id="cd02620">
    <property type="entry name" value="Peptidase_C1A_CathepsinB"/>
    <property type="match status" value="1"/>
</dbReference>
<evidence type="ECO:0000313" key="9">
    <source>
        <dbReference type="EMBL" id="KAJ4459378.1"/>
    </source>
</evidence>
<dbReference type="Pfam" id="PF00112">
    <property type="entry name" value="Peptidase_C1"/>
    <property type="match status" value="1"/>
</dbReference>
<dbReference type="InterPro" id="IPR038765">
    <property type="entry name" value="Papain-like_cys_pep_sf"/>
</dbReference>
<evidence type="ECO:0000256" key="6">
    <source>
        <dbReference type="ARBA" id="ARBA00023157"/>
    </source>
</evidence>
<evidence type="ECO:0000256" key="7">
    <source>
        <dbReference type="SAM" id="SignalP"/>
    </source>
</evidence>
<keyword evidence="6" id="KW-1015">Disulfide bond</keyword>
<reference evidence="9" key="1">
    <citation type="journal article" date="2022" name="bioRxiv">
        <title>Genomics of Preaxostyla Flagellates Illuminates Evolutionary Transitions and the Path Towards Mitochondrial Loss.</title>
        <authorList>
            <person name="Novak L.V.F."/>
            <person name="Treitli S.C."/>
            <person name="Pyrih J."/>
            <person name="Halakuc P."/>
            <person name="Pipaliya S.V."/>
            <person name="Vacek V."/>
            <person name="Brzon O."/>
            <person name="Soukal P."/>
            <person name="Eme L."/>
            <person name="Dacks J.B."/>
            <person name="Karnkowska A."/>
            <person name="Elias M."/>
            <person name="Hampl V."/>
        </authorList>
    </citation>
    <scope>NUCLEOTIDE SEQUENCE</scope>
    <source>
        <strain evidence="9">RCP-MX</strain>
    </source>
</reference>
<dbReference type="InterPro" id="IPR025661">
    <property type="entry name" value="Pept_asp_AS"/>
</dbReference>
<gene>
    <name evidence="9" type="ORF">PAPYR_4682</name>
</gene>